<keyword evidence="1" id="KW-0472">Membrane</keyword>
<keyword evidence="1" id="KW-0812">Transmembrane</keyword>
<keyword evidence="1" id="KW-1133">Transmembrane helix</keyword>
<dbReference type="Proteomes" id="UP000439113">
    <property type="component" value="Unassembled WGS sequence"/>
</dbReference>
<protein>
    <submittedName>
        <fullName evidence="2">DUF3422 family protein</fullName>
    </submittedName>
</protein>
<sequence>MLEANLGASAFEQHALRAQILGELHARPTRPLETPARVLHFGFLLDSAQAEADRLAVVDAALSRGQPGPDPQARQYRVEMAGVSLTWERHGEFVTHTWEFTNAEPQKLFDPTPAALMQKVKLLPQPGPLLVAADLHLIAGDADPSKISDIFEPLQPAVSEANHGRALIASDFAPDTFGFVRIAVVNRSMPAIAAGRLTQRLLEIETYRTLALLGLPEAQRLGPPTREIERELPRLLAAMNHAQGVGQNRQLLDDLTGLATQLEAEAAISQYRFGATHAYNDLVLERLEAIDETALPDYPSFNGFLTRRLQPAIRTCFNMENRQADLSRKLSRAADLLRTRVDTEVEQQNGDLLRQMGERVQLQLRLQQTVEGLSVAAITYYIASVLMKILEGIHEAGAHLEPTIWTAAAIPFIAGFVWWTVRRIRRRHEAE</sequence>
<gene>
    <name evidence="2" type="ORF">GJ654_00920</name>
</gene>
<evidence type="ECO:0000313" key="3">
    <source>
        <dbReference type="Proteomes" id="UP000439113"/>
    </source>
</evidence>
<comment type="caution">
    <text evidence="2">The sequence shown here is derived from an EMBL/GenBank/DDBJ whole genome shotgun (WGS) entry which is preliminary data.</text>
</comment>
<dbReference type="Pfam" id="PF11902">
    <property type="entry name" value="DUF3422"/>
    <property type="match status" value="1"/>
</dbReference>
<dbReference type="RefSeq" id="WP_155444212.1">
    <property type="nucleotide sequence ID" value="NZ_JAOQNR010000001.1"/>
</dbReference>
<reference evidence="2 3" key="1">
    <citation type="submission" date="2019-11" db="EMBL/GenBank/DDBJ databases">
        <title>Whole-genome sequence of a Rhodoblastus acidophilus DSM 142.</title>
        <authorList>
            <person name="Kyndt J.A."/>
            <person name="Meyer T.E."/>
        </authorList>
    </citation>
    <scope>NUCLEOTIDE SEQUENCE [LARGE SCALE GENOMIC DNA]</scope>
    <source>
        <strain evidence="2 3">DSM 142</strain>
    </source>
</reference>
<evidence type="ECO:0000256" key="1">
    <source>
        <dbReference type="SAM" id="Phobius"/>
    </source>
</evidence>
<accession>A0A6N8DH98</accession>
<name>A0A6N8DH98_RHOAC</name>
<dbReference type="OrthoDB" id="9767470at2"/>
<organism evidence="2 3">
    <name type="scientific">Rhodoblastus acidophilus</name>
    <name type="common">Rhodopseudomonas acidophila</name>
    <dbReference type="NCBI Taxonomy" id="1074"/>
    <lineage>
        <taxon>Bacteria</taxon>
        <taxon>Pseudomonadati</taxon>
        <taxon>Pseudomonadota</taxon>
        <taxon>Alphaproteobacteria</taxon>
        <taxon>Hyphomicrobiales</taxon>
        <taxon>Rhodoblastaceae</taxon>
        <taxon>Rhodoblastus</taxon>
    </lineage>
</organism>
<dbReference type="InterPro" id="IPR021830">
    <property type="entry name" value="DUF3422"/>
</dbReference>
<feature type="transmembrane region" description="Helical" evidence="1">
    <location>
        <begin position="402"/>
        <end position="421"/>
    </location>
</feature>
<dbReference type="AlphaFoldDB" id="A0A6N8DH98"/>
<evidence type="ECO:0000313" key="2">
    <source>
        <dbReference type="EMBL" id="MTV29547.1"/>
    </source>
</evidence>
<dbReference type="EMBL" id="WNKS01000001">
    <property type="protein sequence ID" value="MTV29547.1"/>
    <property type="molecule type" value="Genomic_DNA"/>
</dbReference>
<proteinExistence type="predicted"/>